<dbReference type="PROSITE" id="PS00434">
    <property type="entry name" value="HSF_DOMAIN"/>
    <property type="match status" value="1"/>
</dbReference>
<feature type="coiled-coil region" evidence="8">
    <location>
        <begin position="136"/>
        <end position="170"/>
    </location>
</feature>
<evidence type="ECO:0000256" key="6">
    <source>
        <dbReference type="ARBA" id="ARBA00023242"/>
    </source>
</evidence>
<dbReference type="InterPro" id="IPR036388">
    <property type="entry name" value="WH-like_DNA-bd_sf"/>
</dbReference>
<evidence type="ECO:0000256" key="7">
    <source>
        <dbReference type="RuleBase" id="RU004020"/>
    </source>
</evidence>
<evidence type="ECO:0000256" key="5">
    <source>
        <dbReference type="ARBA" id="ARBA00023163"/>
    </source>
</evidence>
<keyword evidence="6" id="KW-0539">Nucleus</keyword>
<organism evidence="10 11">
    <name type="scientific">Pinctada imbricata</name>
    <name type="common">Atlantic pearl-oyster</name>
    <name type="synonym">Pinctada martensii</name>
    <dbReference type="NCBI Taxonomy" id="66713"/>
    <lineage>
        <taxon>Eukaryota</taxon>
        <taxon>Metazoa</taxon>
        <taxon>Spiralia</taxon>
        <taxon>Lophotrochozoa</taxon>
        <taxon>Mollusca</taxon>
        <taxon>Bivalvia</taxon>
        <taxon>Autobranchia</taxon>
        <taxon>Pteriomorphia</taxon>
        <taxon>Pterioida</taxon>
        <taxon>Pterioidea</taxon>
        <taxon>Pteriidae</taxon>
        <taxon>Pinctada</taxon>
    </lineage>
</organism>
<comment type="similarity">
    <text evidence="2 7">Belongs to the HSF family.</text>
</comment>
<dbReference type="PANTHER" id="PTHR10015">
    <property type="entry name" value="HEAT SHOCK TRANSCRIPTION FACTOR"/>
    <property type="match status" value="1"/>
</dbReference>
<keyword evidence="5" id="KW-0804">Transcription</keyword>
<keyword evidence="3" id="KW-0805">Transcription regulation</keyword>
<reference evidence="10" key="1">
    <citation type="submission" date="2019-08" db="EMBL/GenBank/DDBJ databases">
        <title>The improved chromosome-level genome for the pearl oyster Pinctada fucata martensii using PacBio sequencing and Hi-C.</title>
        <authorList>
            <person name="Zheng Z."/>
        </authorList>
    </citation>
    <scope>NUCLEOTIDE SEQUENCE</scope>
    <source>
        <strain evidence="10">ZZ-2019</strain>
        <tissue evidence="10">Adductor muscle</tissue>
    </source>
</reference>
<evidence type="ECO:0000256" key="2">
    <source>
        <dbReference type="ARBA" id="ARBA00006403"/>
    </source>
</evidence>
<name>A0AA88XNP6_PINIB</name>
<dbReference type="InterPro" id="IPR036390">
    <property type="entry name" value="WH_DNA-bd_sf"/>
</dbReference>
<dbReference type="Proteomes" id="UP001186944">
    <property type="component" value="Unassembled WGS sequence"/>
</dbReference>
<dbReference type="SUPFAM" id="SSF46785">
    <property type="entry name" value="Winged helix' DNA-binding domain"/>
    <property type="match status" value="1"/>
</dbReference>
<dbReference type="SMART" id="SM00415">
    <property type="entry name" value="HSF"/>
    <property type="match status" value="1"/>
</dbReference>
<sequence length="257" mass="30048">MRTRAQRVVNFMGHFLSEWDYDAGRSGKSFHLYNQARIAKEVLPMYFKHGNISSFIRQLNMYGFKKVSNIEQGAMKVEKEDVEFAHPYFVQGQEHLLELIRRKTTQHMVPMTMIKSEPIQMVMPQTDAVEKILGEVHEMKGKQDKMNNKLEAMKRENEVLWREVASLRQKHLKQQQIVNKLIQFLVHIVRPNRVVPGNKRKLPLMISDVSHNDAKSAKYDIPLTDNYTVQSVSSMIENLFTLIVALRTEHVSYNMFS</sequence>
<dbReference type="GO" id="GO:0005634">
    <property type="term" value="C:nucleus"/>
    <property type="evidence" value="ECO:0007669"/>
    <property type="project" value="UniProtKB-SubCell"/>
</dbReference>
<gene>
    <name evidence="10" type="ORF">FSP39_013805</name>
</gene>
<dbReference type="GO" id="GO:0003700">
    <property type="term" value="F:DNA-binding transcription factor activity"/>
    <property type="evidence" value="ECO:0007669"/>
    <property type="project" value="InterPro"/>
</dbReference>
<dbReference type="GO" id="GO:0043565">
    <property type="term" value="F:sequence-specific DNA binding"/>
    <property type="evidence" value="ECO:0007669"/>
    <property type="project" value="InterPro"/>
</dbReference>
<evidence type="ECO:0000313" key="10">
    <source>
        <dbReference type="EMBL" id="KAK3086118.1"/>
    </source>
</evidence>
<evidence type="ECO:0000313" key="11">
    <source>
        <dbReference type="Proteomes" id="UP001186944"/>
    </source>
</evidence>
<dbReference type="InterPro" id="IPR000232">
    <property type="entry name" value="HSF_DNA-bd"/>
</dbReference>
<evidence type="ECO:0000256" key="8">
    <source>
        <dbReference type="SAM" id="Coils"/>
    </source>
</evidence>
<accession>A0AA88XNP6</accession>
<dbReference type="Pfam" id="PF00447">
    <property type="entry name" value="HSF_DNA-bind"/>
    <property type="match status" value="1"/>
</dbReference>
<comment type="subcellular location">
    <subcellularLocation>
        <location evidence="1">Nucleus</location>
    </subcellularLocation>
</comment>
<dbReference type="FunFam" id="1.10.10.10:FF:000027">
    <property type="entry name" value="Heat shock transcription factor 1"/>
    <property type="match status" value="1"/>
</dbReference>
<keyword evidence="8" id="KW-0175">Coiled coil</keyword>
<feature type="domain" description="HSF-type DNA-binding" evidence="9">
    <location>
        <begin position="43"/>
        <end position="67"/>
    </location>
</feature>
<protein>
    <recommendedName>
        <fullName evidence="9">HSF-type DNA-binding domain-containing protein</fullName>
    </recommendedName>
</protein>
<dbReference type="Gene3D" id="1.10.10.10">
    <property type="entry name" value="Winged helix-like DNA-binding domain superfamily/Winged helix DNA-binding domain"/>
    <property type="match status" value="1"/>
</dbReference>
<dbReference type="AlphaFoldDB" id="A0AA88XNP6"/>
<evidence type="ECO:0000256" key="1">
    <source>
        <dbReference type="ARBA" id="ARBA00004123"/>
    </source>
</evidence>
<evidence type="ECO:0000259" key="9">
    <source>
        <dbReference type="PROSITE" id="PS00434"/>
    </source>
</evidence>
<proteinExistence type="inferred from homology"/>
<dbReference type="PRINTS" id="PR00056">
    <property type="entry name" value="HSFDOMAIN"/>
</dbReference>
<evidence type="ECO:0000256" key="4">
    <source>
        <dbReference type="ARBA" id="ARBA00023125"/>
    </source>
</evidence>
<dbReference type="EMBL" id="VSWD01000012">
    <property type="protein sequence ID" value="KAK3086118.1"/>
    <property type="molecule type" value="Genomic_DNA"/>
</dbReference>
<comment type="caution">
    <text evidence="10">The sequence shown here is derived from an EMBL/GenBank/DDBJ whole genome shotgun (WGS) entry which is preliminary data.</text>
</comment>
<evidence type="ECO:0000256" key="3">
    <source>
        <dbReference type="ARBA" id="ARBA00023015"/>
    </source>
</evidence>
<keyword evidence="11" id="KW-1185">Reference proteome</keyword>
<dbReference type="PANTHER" id="PTHR10015:SF427">
    <property type="entry name" value="HEAT SHOCK FACTOR PROTEIN"/>
    <property type="match status" value="1"/>
</dbReference>
<keyword evidence="4" id="KW-0238">DNA-binding</keyword>